<comment type="caution">
    <text evidence="1">The sequence shown here is derived from an EMBL/GenBank/DDBJ whole genome shotgun (WGS) entry which is preliminary data.</text>
</comment>
<name>A0ABD0K8V4_9CAEN</name>
<dbReference type="AlphaFoldDB" id="A0ABD0K8V4"/>
<dbReference type="EMBL" id="JACVVK020000225">
    <property type="protein sequence ID" value="KAK7483536.1"/>
    <property type="molecule type" value="Genomic_DNA"/>
</dbReference>
<sequence length="170" mass="19328">MDAFFVKLKRVLREAETLLDLRRLYDFRVLTADSFSPARFQEVVDVSSVLCRVGLRWIQAFNHVITGLITLCDNTAICFYKRQWCEQGDCFTEVSVDADGRTSISSLNQNEMLTEHKSAEMNCIKWPPSKTSPLQPPPLPYTALMSRRTESVTQLMRYPDSGAATALDLI</sequence>
<organism evidence="1 2">
    <name type="scientific">Batillaria attramentaria</name>
    <dbReference type="NCBI Taxonomy" id="370345"/>
    <lineage>
        <taxon>Eukaryota</taxon>
        <taxon>Metazoa</taxon>
        <taxon>Spiralia</taxon>
        <taxon>Lophotrochozoa</taxon>
        <taxon>Mollusca</taxon>
        <taxon>Gastropoda</taxon>
        <taxon>Caenogastropoda</taxon>
        <taxon>Sorbeoconcha</taxon>
        <taxon>Cerithioidea</taxon>
        <taxon>Batillariidae</taxon>
        <taxon>Batillaria</taxon>
    </lineage>
</organism>
<evidence type="ECO:0000313" key="1">
    <source>
        <dbReference type="EMBL" id="KAK7483536.1"/>
    </source>
</evidence>
<keyword evidence="2" id="KW-1185">Reference proteome</keyword>
<protein>
    <submittedName>
        <fullName evidence="1">Uncharacterized protein</fullName>
    </submittedName>
</protein>
<reference evidence="1 2" key="1">
    <citation type="journal article" date="2023" name="Sci. Data">
        <title>Genome assembly of the Korean intertidal mud-creeper Batillaria attramentaria.</title>
        <authorList>
            <person name="Patra A.K."/>
            <person name="Ho P.T."/>
            <person name="Jun S."/>
            <person name="Lee S.J."/>
            <person name="Kim Y."/>
            <person name="Won Y.J."/>
        </authorList>
    </citation>
    <scope>NUCLEOTIDE SEQUENCE [LARGE SCALE GENOMIC DNA]</scope>
    <source>
        <strain evidence="1">Wonlab-2016</strain>
    </source>
</reference>
<evidence type="ECO:0000313" key="2">
    <source>
        <dbReference type="Proteomes" id="UP001519460"/>
    </source>
</evidence>
<proteinExistence type="predicted"/>
<gene>
    <name evidence="1" type="ORF">BaRGS_00025210</name>
</gene>
<dbReference type="Proteomes" id="UP001519460">
    <property type="component" value="Unassembled WGS sequence"/>
</dbReference>
<accession>A0ABD0K8V4</accession>